<dbReference type="AlphaFoldDB" id="A0A1S9RN42"/>
<reference evidence="5" key="1">
    <citation type="submission" date="2015-09" db="EMBL/GenBank/DDBJ databases">
        <authorList>
            <person name="Fill T.P."/>
            <person name="Baretta J.F."/>
            <person name="de Almeida L.G."/>
            <person name="Rocha M."/>
            <person name="de Souza D.H."/>
            <person name="Malavazi I."/>
            <person name="Cerdeira L.T."/>
            <person name="Hong H."/>
            <person name="Samborskyy M."/>
            <person name="de Vasconcelos A.T."/>
            <person name="Leadlay P."/>
            <person name="Rodrigues-Filho E."/>
        </authorList>
    </citation>
    <scope>NUCLEOTIDE SEQUENCE [LARGE SCALE GENOMIC DNA]</scope>
    <source>
        <strain evidence="5">LaBioMMi 136</strain>
    </source>
</reference>
<evidence type="ECO:0000256" key="2">
    <source>
        <dbReference type="ARBA" id="ARBA00022801"/>
    </source>
</evidence>
<dbReference type="InterPro" id="IPR029033">
    <property type="entry name" value="His_PPase_superfam"/>
</dbReference>
<accession>A0A1S9RN42</accession>
<dbReference type="InterPro" id="IPR000560">
    <property type="entry name" value="His_Pase_clade-2"/>
</dbReference>
<dbReference type="CDD" id="cd07061">
    <property type="entry name" value="HP_HAP_like"/>
    <property type="match status" value="1"/>
</dbReference>
<proteinExistence type="inferred from homology"/>
<dbReference type="Pfam" id="PF00328">
    <property type="entry name" value="His_Phos_2"/>
    <property type="match status" value="1"/>
</dbReference>
<gene>
    <name evidence="4" type="ORF">PEBR_19237</name>
</gene>
<dbReference type="GO" id="GO:0016791">
    <property type="term" value="F:phosphatase activity"/>
    <property type="evidence" value="ECO:0007669"/>
    <property type="project" value="TreeGrafter"/>
</dbReference>
<evidence type="ECO:0000313" key="4">
    <source>
        <dbReference type="EMBL" id="OOQ86934.1"/>
    </source>
</evidence>
<sequence length="542" mass="59065">MTHRVIANIVRTPVSSPTHSIDNDDPNPPRGVLPRGAAASLSQGSEAAIGTGGERTPVSSRFQNTGLSPYWPYCGVARRMVQMAAGNQDLSSWNGFQWRRKMEAFGDNDEAIVATGVGGEIEAICTHGELTDKGRETTYALGTRLRRLYVDQLGFMPEIKSDTEDMYLRATPIPRALESLQQAFWGMYPTSARTQDFPPPVIVARSVTEETLFPNEGNCRRFRQLARLFADRAAARWNDSEQMDYLNKLWSKHMPESSPKVAVDAHPRLSGIMDTINASDAHGPATRLPSEFYDKKGRAILDRIAVEEWFAGYNESSEYRKLGIGALMGDVVDRMVSTAVDGGWRSESAASGSGIPEAGKSIKFAMSGCHDTTLAAILSSVGGFQDESWPPFTSSVAIELFSQAPSTNVDAGKTLEEFSHPSVPAKKPGVLSSLLGGGKSASKLPTPSETARTPVTSFPEETRDTLRKHYVRIRYNDRPVRIPGCAARAENHLAGDDTFCTLDAFKEIVDKFTPQNWQSECVANLGAGLHGPNDEARATAGF</sequence>
<dbReference type="InterPro" id="IPR050645">
    <property type="entry name" value="Histidine_acid_phosphatase"/>
</dbReference>
<dbReference type="Proteomes" id="UP000190744">
    <property type="component" value="Unassembled WGS sequence"/>
</dbReference>
<name>A0A1S9RN42_PENBI</name>
<evidence type="ECO:0000256" key="3">
    <source>
        <dbReference type="SAM" id="MobiDB-lite"/>
    </source>
</evidence>
<dbReference type="PANTHER" id="PTHR11567:SF110">
    <property type="entry name" value="2-PHOSPHOXYLOSE PHOSPHATASE 1"/>
    <property type="match status" value="1"/>
</dbReference>
<dbReference type="Gene3D" id="3.40.50.1240">
    <property type="entry name" value="Phosphoglycerate mutase-like"/>
    <property type="match status" value="1"/>
</dbReference>
<feature type="compositionally biased region" description="Polar residues" evidence="3">
    <location>
        <begin position="445"/>
        <end position="456"/>
    </location>
</feature>
<evidence type="ECO:0000313" key="5">
    <source>
        <dbReference type="Proteomes" id="UP000190744"/>
    </source>
</evidence>
<evidence type="ECO:0000256" key="1">
    <source>
        <dbReference type="ARBA" id="ARBA00005375"/>
    </source>
</evidence>
<dbReference type="PANTHER" id="PTHR11567">
    <property type="entry name" value="ACID PHOSPHATASE-RELATED"/>
    <property type="match status" value="1"/>
</dbReference>
<comment type="similarity">
    <text evidence="1">Belongs to the histidine acid phosphatase family.</text>
</comment>
<feature type="region of interest" description="Disordered" evidence="3">
    <location>
        <begin position="12"/>
        <end position="61"/>
    </location>
</feature>
<organism evidence="4 5">
    <name type="scientific">Penicillium brasilianum</name>
    <dbReference type="NCBI Taxonomy" id="104259"/>
    <lineage>
        <taxon>Eukaryota</taxon>
        <taxon>Fungi</taxon>
        <taxon>Dikarya</taxon>
        <taxon>Ascomycota</taxon>
        <taxon>Pezizomycotina</taxon>
        <taxon>Eurotiomycetes</taxon>
        <taxon>Eurotiomycetidae</taxon>
        <taxon>Eurotiales</taxon>
        <taxon>Aspergillaceae</taxon>
        <taxon>Penicillium</taxon>
    </lineage>
</organism>
<comment type="caution">
    <text evidence="4">The sequence shown here is derived from an EMBL/GenBank/DDBJ whole genome shotgun (WGS) entry which is preliminary data.</text>
</comment>
<keyword evidence="2" id="KW-0378">Hydrolase</keyword>
<dbReference type="SUPFAM" id="SSF53254">
    <property type="entry name" value="Phosphoglycerate mutase-like"/>
    <property type="match status" value="1"/>
</dbReference>
<feature type="region of interest" description="Disordered" evidence="3">
    <location>
        <begin position="436"/>
        <end position="461"/>
    </location>
</feature>
<dbReference type="EMBL" id="LJBN01000131">
    <property type="protein sequence ID" value="OOQ86934.1"/>
    <property type="molecule type" value="Genomic_DNA"/>
</dbReference>
<protein>
    <submittedName>
        <fullName evidence="4">Histidine acid phosphatase</fullName>
    </submittedName>
</protein>